<keyword evidence="1" id="KW-1133">Transmembrane helix</keyword>
<name>A0A7X4KPI0_9BURK</name>
<dbReference type="EMBL" id="WWCU01000021">
    <property type="protein sequence ID" value="MYN09251.1"/>
    <property type="molecule type" value="Genomic_DNA"/>
</dbReference>
<keyword evidence="3" id="KW-1185">Reference proteome</keyword>
<evidence type="ECO:0000256" key="1">
    <source>
        <dbReference type="SAM" id="Phobius"/>
    </source>
</evidence>
<proteinExistence type="predicted"/>
<keyword evidence="1" id="KW-0472">Membrane</keyword>
<dbReference type="RefSeq" id="WP_161073555.1">
    <property type="nucleotide sequence ID" value="NZ_CP086370.1"/>
</dbReference>
<feature type="transmembrane region" description="Helical" evidence="1">
    <location>
        <begin position="72"/>
        <end position="95"/>
    </location>
</feature>
<comment type="caution">
    <text evidence="2">The sequence shown here is derived from an EMBL/GenBank/DDBJ whole genome shotgun (WGS) entry which is preliminary data.</text>
</comment>
<evidence type="ECO:0008006" key="4">
    <source>
        <dbReference type="Google" id="ProtNLM"/>
    </source>
</evidence>
<accession>A0A7X4KPI0</accession>
<organism evidence="2 3">
    <name type="scientific">Pseudoduganella aquatica</name>
    <dbReference type="NCBI Taxonomy" id="2660641"/>
    <lineage>
        <taxon>Bacteria</taxon>
        <taxon>Pseudomonadati</taxon>
        <taxon>Pseudomonadota</taxon>
        <taxon>Betaproteobacteria</taxon>
        <taxon>Burkholderiales</taxon>
        <taxon>Oxalobacteraceae</taxon>
        <taxon>Telluria group</taxon>
        <taxon>Pseudoduganella</taxon>
    </lineage>
</organism>
<evidence type="ECO:0000313" key="2">
    <source>
        <dbReference type="EMBL" id="MYN09251.1"/>
    </source>
</evidence>
<gene>
    <name evidence="2" type="ORF">GTP77_18175</name>
</gene>
<dbReference type="Gene3D" id="6.10.250.2700">
    <property type="match status" value="1"/>
</dbReference>
<dbReference type="AlphaFoldDB" id="A0A7X4KPI0"/>
<sequence length="102" mass="11680">MLKFRMTARDLEKRMYSAETELALIRATMATKQDIAELRGEMNARFAGIEAQLPHFATKAELKDEIDKLRTWMIGVAIGLFFSQAGMSITLFFLLKEAILRH</sequence>
<evidence type="ECO:0000313" key="3">
    <source>
        <dbReference type="Proteomes" id="UP000450676"/>
    </source>
</evidence>
<protein>
    <recommendedName>
        <fullName evidence="4">DUF1640 domain-containing protein</fullName>
    </recommendedName>
</protein>
<reference evidence="2 3" key="1">
    <citation type="submission" date="2019-12" db="EMBL/GenBank/DDBJ databases">
        <title>Novel species isolated from a subtropical stream in China.</title>
        <authorList>
            <person name="Lu H."/>
        </authorList>
    </citation>
    <scope>NUCLEOTIDE SEQUENCE [LARGE SCALE GENOMIC DNA]</scope>
    <source>
        <strain evidence="2 3">FT127W</strain>
    </source>
</reference>
<dbReference type="Proteomes" id="UP000450676">
    <property type="component" value="Unassembled WGS sequence"/>
</dbReference>
<keyword evidence="1" id="KW-0812">Transmembrane</keyword>